<accession>B9ERV8</accession>
<name>B9ERV8_PROMM</name>
<evidence type="ECO:0000313" key="1">
    <source>
        <dbReference type="EMBL" id="CAX32057.1"/>
    </source>
</evidence>
<proteinExistence type="predicted"/>
<dbReference type="HOGENOM" id="CLU_2900618_0_0_3"/>
<dbReference type="Proteomes" id="UP000001423">
    <property type="component" value="Chromosome"/>
</dbReference>
<dbReference type="RefSeq" id="WP_157859831.1">
    <property type="nucleotide sequence ID" value="NC_005071.1"/>
</dbReference>
<dbReference type="AlphaFoldDB" id="B9ERV8"/>
<evidence type="ECO:0000313" key="2">
    <source>
        <dbReference type="Proteomes" id="UP000001423"/>
    </source>
</evidence>
<organism evidence="1 2">
    <name type="scientific">Prochlorococcus marinus (strain MIT 9313)</name>
    <dbReference type="NCBI Taxonomy" id="74547"/>
    <lineage>
        <taxon>Bacteria</taxon>
        <taxon>Bacillati</taxon>
        <taxon>Cyanobacteriota</taxon>
        <taxon>Cyanophyceae</taxon>
        <taxon>Synechococcales</taxon>
        <taxon>Prochlorococcaceae</taxon>
        <taxon>Prochlorococcus</taxon>
    </lineage>
</organism>
<dbReference type="KEGG" id="pmt:PMT_2538"/>
<reference evidence="1 2" key="1">
    <citation type="journal article" date="2003" name="Nature">
        <title>Genome divergence in two Prochlorococcus ecotypes reflects oceanic niche differentiation.</title>
        <authorList>
            <person name="Rocap G."/>
            <person name="Larimer F.W."/>
            <person name="Lamerdin J.E."/>
            <person name="Malfatti S."/>
            <person name="Chain P."/>
            <person name="Ahlgren N.A."/>
            <person name="Arellano A."/>
            <person name="Coleman M."/>
            <person name="Hauser L."/>
            <person name="Hess W.R."/>
            <person name="Johnson Z.I."/>
            <person name="Land M.L."/>
            <person name="Lindell D."/>
            <person name="Post A.F."/>
            <person name="Regala W."/>
            <person name="Shah M."/>
            <person name="Shaw S.L."/>
            <person name="Steglich C."/>
            <person name="Sullivan M.B."/>
            <person name="Ting C.S."/>
            <person name="Tolonen A."/>
            <person name="Webb E.A."/>
            <person name="Zinser E.R."/>
            <person name="Chisholm S.W."/>
        </authorList>
    </citation>
    <scope>NUCLEOTIDE SEQUENCE [LARGE SCALE GENOMIC DNA]</scope>
    <source>
        <strain evidence="2">MIT 9313</strain>
    </source>
</reference>
<keyword evidence="2" id="KW-1185">Reference proteome</keyword>
<sequence length="62" mass="6273">MSGLSGTGKTQLVCSMASAARRGGVFLGLAYEKALGLCFAAEGAVNGFEHWSLCSGGNFSPT</sequence>
<protein>
    <submittedName>
        <fullName evidence="1">Uncharacterized protein</fullName>
    </submittedName>
</protein>
<gene>
    <name evidence="1" type="ordered locus">PMT_2538</name>
</gene>
<dbReference type="EMBL" id="BX548175">
    <property type="protein sequence ID" value="CAX32057.1"/>
    <property type="molecule type" value="Genomic_DNA"/>
</dbReference>